<dbReference type="Proteomes" id="UP000800040">
    <property type="component" value="Unassembled WGS sequence"/>
</dbReference>
<feature type="compositionally biased region" description="Basic and acidic residues" evidence="1">
    <location>
        <begin position="142"/>
        <end position="154"/>
    </location>
</feature>
<accession>A0A6A5KNR0</accession>
<sequence length="523" mass="56205">MPSSQTRTKLKAFQFIEGAPTVEAAQVREAEKENLPAALGKASESMGTTPRGIKVAKESENTNRTSKLPTITNCPPPSTPATTRLPLADLVGNIDDSSRHAPQPIASPEEQLIWRGSQAVNTPLPRKNKKRARSSSPVAPSQEEHKLNSARRDITTPQADPAMELWSRYTDNKGTPSANKSVAFAHLINESSPRSAAAAGSVNGLRRWASCGVEFPASNRKRRRTYGVFQAEKESTEDVFAGASSSDGMMLGQPAKPNLANMVQRMRECVSNSQHRIPSELPSSSSPLPAGGERQNPSSGSPLQRRAREQDADTSETLQGEPVILEEDMDMDDEPVRQVQPVHVEQVCNGPRPVSQGSSDEFGDDDFDADMVEALDITPPEVAQSALATSYITIPTEPIYQPVEQQPSAAASPVKIGSDDDEFGMDDEEDFAADMTHLASLYDARAVECLTTDQASVAEMPNTSVSETIAPAPVISLIDDEDDFGDDIDADEFAAAEVAATQVPANTSTGQQSYPTLPHQARG</sequence>
<feature type="region of interest" description="Disordered" evidence="1">
    <location>
        <begin position="268"/>
        <end position="366"/>
    </location>
</feature>
<dbReference type="AlphaFoldDB" id="A0A6A5KNR0"/>
<feature type="region of interest" description="Disordered" evidence="1">
    <location>
        <begin position="33"/>
        <end position="161"/>
    </location>
</feature>
<organism evidence="2 3">
    <name type="scientific">Decorospora gaudefroyi</name>
    <dbReference type="NCBI Taxonomy" id="184978"/>
    <lineage>
        <taxon>Eukaryota</taxon>
        <taxon>Fungi</taxon>
        <taxon>Dikarya</taxon>
        <taxon>Ascomycota</taxon>
        <taxon>Pezizomycotina</taxon>
        <taxon>Dothideomycetes</taxon>
        <taxon>Pleosporomycetidae</taxon>
        <taxon>Pleosporales</taxon>
        <taxon>Pleosporineae</taxon>
        <taxon>Pleosporaceae</taxon>
        <taxon>Decorospora</taxon>
    </lineage>
</organism>
<evidence type="ECO:0000313" key="2">
    <source>
        <dbReference type="EMBL" id="KAF1837557.1"/>
    </source>
</evidence>
<keyword evidence="3" id="KW-1185">Reference proteome</keyword>
<feature type="compositionally biased region" description="Polar residues" evidence="1">
    <location>
        <begin position="503"/>
        <end position="515"/>
    </location>
</feature>
<protein>
    <submittedName>
        <fullName evidence="2">Uncharacterized protein</fullName>
    </submittedName>
</protein>
<feature type="region of interest" description="Disordered" evidence="1">
    <location>
        <begin position="501"/>
        <end position="523"/>
    </location>
</feature>
<feature type="compositionally biased region" description="Low complexity" evidence="1">
    <location>
        <begin position="279"/>
        <end position="289"/>
    </location>
</feature>
<evidence type="ECO:0000256" key="1">
    <source>
        <dbReference type="SAM" id="MobiDB-lite"/>
    </source>
</evidence>
<gene>
    <name evidence="2" type="ORF">BDW02DRAFT_117880</name>
</gene>
<reference evidence="2" key="1">
    <citation type="submission" date="2020-01" db="EMBL/GenBank/DDBJ databases">
        <authorList>
            <consortium name="DOE Joint Genome Institute"/>
            <person name="Haridas S."/>
            <person name="Albert R."/>
            <person name="Binder M."/>
            <person name="Bloem J."/>
            <person name="Labutti K."/>
            <person name="Salamov A."/>
            <person name="Andreopoulos B."/>
            <person name="Baker S.E."/>
            <person name="Barry K."/>
            <person name="Bills G."/>
            <person name="Bluhm B.H."/>
            <person name="Cannon C."/>
            <person name="Castanera R."/>
            <person name="Culley D.E."/>
            <person name="Daum C."/>
            <person name="Ezra D."/>
            <person name="Gonzalez J.B."/>
            <person name="Henrissat B."/>
            <person name="Kuo A."/>
            <person name="Liang C."/>
            <person name="Lipzen A."/>
            <person name="Lutzoni F."/>
            <person name="Magnuson J."/>
            <person name="Mondo S."/>
            <person name="Nolan M."/>
            <person name="Ohm R."/>
            <person name="Pangilinan J."/>
            <person name="Park H.-J."/>
            <person name="Ramirez L."/>
            <person name="Alfaro M."/>
            <person name="Sun H."/>
            <person name="Tritt A."/>
            <person name="Yoshinaga Y."/>
            <person name="Zwiers L.-H."/>
            <person name="Turgeon B.G."/>
            <person name="Goodwin S.B."/>
            <person name="Spatafora J.W."/>
            <person name="Crous P.W."/>
            <person name="Grigoriev I.V."/>
        </authorList>
    </citation>
    <scope>NUCLEOTIDE SEQUENCE</scope>
    <source>
        <strain evidence="2">P77</strain>
    </source>
</reference>
<proteinExistence type="predicted"/>
<dbReference type="OrthoDB" id="6513042at2759"/>
<feature type="compositionally biased region" description="Acidic residues" evidence="1">
    <location>
        <begin position="324"/>
        <end position="333"/>
    </location>
</feature>
<evidence type="ECO:0000313" key="3">
    <source>
        <dbReference type="Proteomes" id="UP000800040"/>
    </source>
</evidence>
<feature type="region of interest" description="Disordered" evidence="1">
    <location>
        <begin position="404"/>
        <end position="426"/>
    </location>
</feature>
<name>A0A6A5KNR0_9PLEO</name>
<dbReference type="EMBL" id="ML975260">
    <property type="protein sequence ID" value="KAF1837557.1"/>
    <property type="molecule type" value="Genomic_DNA"/>
</dbReference>
<feature type="compositionally biased region" description="Polar residues" evidence="1">
    <location>
        <begin position="62"/>
        <end position="73"/>
    </location>
</feature>